<feature type="signal peptide" evidence="1">
    <location>
        <begin position="1"/>
        <end position="16"/>
    </location>
</feature>
<evidence type="ECO:0000313" key="3">
    <source>
        <dbReference type="Proteomes" id="UP000230423"/>
    </source>
</evidence>
<protein>
    <submittedName>
        <fullName evidence="2">Uncharacterized protein</fullName>
    </submittedName>
</protein>
<accession>A0A2G9TAR5</accession>
<name>A0A2G9TAR5_TELCI</name>
<dbReference type="AlphaFoldDB" id="A0A2G9TAR5"/>
<reference evidence="2 3" key="1">
    <citation type="submission" date="2015-09" db="EMBL/GenBank/DDBJ databases">
        <title>Draft genome of the parasitic nematode Teladorsagia circumcincta isolate WARC Sus (inbred).</title>
        <authorList>
            <person name="Mitreva M."/>
        </authorList>
    </citation>
    <scope>NUCLEOTIDE SEQUENCE [LARGE SCALE GENOMIC DNA]</scope>
    <source>
        <strain evidence="2 3">S</strain>
    </source>
</reference>
<keyword evidence="1" id="KW-0732">Signal</keyword>
<keyword evidence="3" id="KW-1185">Reference proteome</keyword>
<sequence length="132" mass="14233">MFHSVVILCIAAASLACAPKNVTTKTGGKTTRDVDQAEVILVTKANFNPKMNPIYMEAIRSAIDQHAYERGIINNHDLVQEESKDIGGKFGVVLTVIDADCDELKDFASSAKEMSLLVEHTIVNCGGKPTAL</sequence>
<dbReference type="Proteomes" id="UP000230423">
    <property type="component" value="Unassembled WGS sequence"/>
</dbReference>
<dbReference type="PANTHER" id="PTHR36955:SF1">
    <property type="entry name" value="SECRETED NEMATODE CLADE V PROTEIN GENE FAMILY"/>
    <property type="match status" value="1"/>
</dbReference>
<dbReference type="PANTHER" id="PTHR36955">
    <property type="entry name" value="SECRETED NEMATODE CLADE V PROTEIN GENE FAMILY"/>
    <property type="match status" value="1"/>
</dbReference>
<dbReference type="InterPro" id="IPR035126">
    <property type="entry name" value="SCVP"/>
</dbReference>
<dbReference type="EMBL" id="KZ390226">
    <property type="protein sequence ID" value="PIO54978.1"/>
    <property type="molecule type" value="Genomic_DNA"/>
</dbReference>
<proteinExistence type="predicted"/>
<dbReference type="Pfam" id="PF17619">
    <property type="entry name" value="SCVP"/>
    <property type="match status" value="1"/>
</dbReference>
<evidence type="ECO:0000313" key="2">
    <source>
        <dbReference type="EMBL" id="PIO54978.1"/>
    </source>
</evidence>
<feature type="chain" id="PRO_5013641359" evidence="1">
    <location>
        <begin position="17"/>
        <end position="132"/>
    </location>
</feature>
<gene>
    <name evidence="2" type="ORF">TELCIR_23645</name>
</gene>
<evidence type="ECO:0000256" key="1">
    <source>
        <dbReference type="SAM" id="SignalP"/>
    </source>
</evidence>
<organism evidence="2 3">
    <name type="scientific">Teladorsagia circumcincta</name>
    <name type="common">Brown stomach worm</name>
    <name type="synonym">Ostertagia circumcincta</name>
    <dbReference type="NCBI Taxonomy" id="45464"/>
    <lineage>
        <taxon>Eukaryota</taxon>
        <taxon>Metazoa</taxon>
        <taxon>Ecdysozoa</taxon>
        <taxon>Nematoda</taxon>
        <taxon>Chromadorea</taxon>
        <taxon>Rhabditida</taxon>
        <taxon>Rhabditina</taxon>
        <taxon>Rhabditomorpha</taxon>
        <taxon>Strongyloidea</taxon>
        <taxon>Trichostrongylidae</taxon>
        <taxon>Teladorsagia</taxon>
    </lineage>
</organism>